<dbReference type="Pfam" id="PF24842">
    <property type="entry name" value="UFD1_N2"/>
    <property type="match status" value="1"/>
</dbReference>
<evidence type="ECO:0000313" key="6">
    <source>
        <dbReference type="EMBL" id="KAH7533827.1"/>
    </source>
</evidence>
<dbReference type="PANTHER" id="PTHR12555:SF13">
    <property type="entry name" value="UBIQUITIN RECOGNITION FACTOR IN ER-ASSOCIATED DEGRADATION PROTEIN 1"/>
    <property type="match status" value="1"/>
</dbReference>
<dbReference type="PANTHER" id="PTHR12555">
    <property type="entry name" value="UBIQUITIN FUSION DEGRADATON PROTEIN 1"/>
    <property type="match status" value="1"/>
</dbReference>
<dbReference type="InterPro" id="IPR055417">
    <property type="entry name" value="UFD1_N1"/>
</dbReference>
<feature type="compositionally biased region" description="Basic and acidic residues" evidence="3">
    <location>
        <begin position="258"/>
        <end position="280"/>
    </location>
</feature>
<dbReference type="OrthoDB" id="422728at2759"/>
<evidence type="ECO:0000259" key="4">
    <source>
        <dbReference type="Pfam" id="PF03152"/>
    </source>
</evidence>
<proteinExistence type="inferred from homology"/>
<dbReference type="InterPro" id="IPR042299">
    <property type="entry name" value="Ufd1-like_Nn"/>
</dbReference>
<reference evidence="6" key="1">
    <citation type="journal article" date="2021" name="Front. Plant Sci.">
        <title>Chromosome-Scale Genome Assembly for Chinese Sour Jujube and Insights Into Its Genome Evolution and Domestication Signature.</title>
        <authorList>
            <person name="Shen L.-Y."/>
            <person name="Luo H."/>
            <person name="Wang X.-L."/>
            <person name="Wang X.-M."/>
            <person name="Qiu X.-J."/>
            <person name="Liu H."/>
            <person name="Zhou S.-S."/>
            <person name="Jia K.-H."/>
            <person name="Nie S."/>
            <person name="Bao Y.-T."/>
            <person name="Zhang R.-G."/>
            <person name="Yun Q.-Z."/>
            <person name="Chai Y.-H."/>
            <person name="Lu J.-Y."/>
            <person name="Li Y."/>
            <person name="Zhao S.-W."/>
            <person name="Mao J.-F."/>
            <person name="Jia S.-G."/>
            <person name="Mao Y.-M."/>
        </authorList>
    </citation>
    <scope>NUCLEOTIDE SEQUENCE</scope>
    <source>
        <strain evidence="6">AT0</strain>
        <tissue evidence="6">Leaf</tissue>
    </source>
</reference>
<name>A0A978VL58_ZIZJJ</name>
<dbReference type="GO" id="GO:0031593">
    <property type="term" value="F:polyubiquitin modification-dependent protein binding"/>
    <property type="evidence" value="ECO:0007669"/>
    <property type="project" value="TreeGrafter"/>
</dbReference>
<dbReference type="Pfam" id="PF03152">
    <property type="entry name" value="UFD1_N1"/>
    <property type="match status" value="1"/>
</dbReference>
<dbReference type="Gene3D" id="3.10.330.10">
    <property type="match status" value="1"/>
</dbReference>
<comment type="similarity">
    <text evidence="1">Belongs to the UFD1 family.</text>
</comment>
<dbReference type="GO" id="GO:0006511">
    <property type="term" value="P:ubiquitin-dependent protein catabolic process"/>
    <property type="evidence" value="ECO:0007669"/>
    <property type="project" value="InterPro"/>
</dbReference>
<accession>A0A978VL58</accession>
<protein>
    <recommendedName>
        <fullName evidence="8">Ubiquitin fusion degradation protein 1 homolog</fullName>
    </recommendedName>
</protein>
<feature type="domain" description="Ubiquitin fusion degradation protein UFD1 N-terminal subdomain 1" evidence="4">
    <location>
        <begin position="11"/>
        <end position="105"/>
    </location>
</feature>
<evidence type="ECO:0000256" key="2">
    <source>
        <dbReference type="ARBA" id="ARBA00022786"/>
    </source>
</evidence>
<feature type="domain" description="Ubiquitin fusion degradation protein UFD1 N-terminal subdomain 2" evidence="5">
    <location>
        <begin position="107"/>
        <end position="182"/>
    </location>
</feature>
<feature type="region of interest" description="Disordered" evidence="3">
    <location>
        <begin position="246"/>
        <end position="293"/>
    </location>
</feature>
<keyword evidence="2" id="KW-0833">Ubl conjugation pathway</keyword>
<dbReference type="GO" id="GO:0034098">
    <property type="term" value="C:VCP-NPL4-UFD1 AAA ATPase complex"/>
    <property type="evidence" value="ECO:0007669"/>
    <property type="project" value="TreeGrafter"/>
</dbReference>
<evidence type="ECO:0000259" key="5">
    <source>
        <dbReference type="Pfam" id="PF24842"/>
    </source>
</evidence>
<organism evidence="6 7">
    <name type="scientific">Ziziphus jujuba var. spinosa</name>
    <dbReference type="NCBI Taxonomy" id="714518"/>
    <lineage>
        <taxon>Eukaryota</taxon>
        <taxon>Viridiplantae</taxon>
        <taxon>Streptophyta</taxon>
        <taxon>Embryophyta</taxon>
        <taxon>Tracheophyta</taxon>
        <taxon>Spermatophyta</taxon>
        <taxon>Magnoliopsida</taxon>
        <taxon>eudicotyledons</taxon>
        <taxon>Gunneridae</taxon>
        <taxon>Pentapetalae</taxon>
        <taxon>rosids</taxon>
        <taxon>fabids</taxon>
        <taxon>Rosales</taxon>
        <taxon>Rhamnaceae</taxon>
        <taxon>Paliureae</taxon>
        <taxon>Ziziphus</taxon>
    </lineage>
</organism>
<evidence type="ECO:0008006" key="8">
    <source>
        <dbReference type="Google" id="ProtNLM"/>
    </source>
</evidence>
<dbReference type="Gene3D" id="2.40.40.50">
    <property type="entry name" value="Ubiquitin fusion degradation protein UFD1, N-terminal domain"/>
    <property type="match status" value="1"/>
</dbReference>
<dbReference type="InterPro" id="IPR004854">
    <property type="entry name" value="Ufd1-like"/>
</dbReference>
<evidence type="ECO:0000256" key="1">
    <source>
        <dbReference type="ARBA" id="ARBA00006043"/>
    </source>
</evidence>
<comment type="caution">
    <text evidence="6">The sequence shown here is derived from an EMBL/GenBank/DDBJ whole genome shotgun (WGS) entry which is preliminary data.</text>
</comment>
<dbReference type="Proteomes" id="UP000813462">
    <property type="component" value="Unassembled WGS sequence"/>
</dbReference>
<dbReference type="AlphaFoldDB" id="A0A978VL58"/>
<dbReference type="InterPro" id="IPR055418">
    <property type="entry name" value="UFD1_N2"/>
</dbReference>
<evidence type="ECO:0000313" key="7">
    <source>
        <dbReference type="Proteomes" id="UP000813462"/>
    </source>
</evidence>
<dbReference type="EMBL" id="JAEACU010000004">
    <property type="protein sequence ID" value="KAH7533827.1"/>
    <property type="molecule type" value="Genomic_DNA"/>
</dbReference>
<dbReference type="GO" id="GO:0036503">
    <property type="term" value="P:ERAD pathway"/>
    <property type="evidence" value="ECO:0007669"/>
    <property type="project" value="TreeGrafter"/>
</dbReference>
<evidence type="ECO:0000256" key="3">
    <source>
        <dbReference type="SAM" id="MobiDB-lite"/>
    </source>
</evidence>
<sequence length="293" mass="32932">MDDEIHSSSSFQQSYRCYSISFSTKSHLESGDKIILPESALLRLSRMEIQYPMMFQLRNPKTDRVSHCGVAEFSSDEGEILLPDWMMNNMGFEQGGLAMIKNVNLVKGNYIKLQPHATDFIRLSDPKAVLERTLRGFSCLSAGDTIMIMYEGKKFYIDVLETKPEAAISIIETDCEVDFAPPLDYKEPEEKKPAAKNIEKVVVADDEEPKFRPFTGLAKRLDGSPVSTSVSAAEECRQSSVGRKRKVVIGSSNVGKPSEVESRKEDKKGRTMEKNKEEKGFQAFTGKSYRLAE</sequence>
<gene>
    <name evidence="6" type="ORF">FEM48_Zijuj04G0173000</name>
</gene>